<dbReference type="PANTHER" id="PTHR46797">
    <property type="entry name" value="HTH-TYPE TRANSCRIPTIONAL REGULATOR"/>
    <property type="match status" value="1"/>
</dbReference>
<dbReference type="RefSeq" id="WP_073391308.1">
    <property type="nucleotide sequence ID" value="NZ_FQVU01000004.1"/>
</dbReference>
<dbReference type="Proteomes" id="UP000186132">
    <property type="component" value="Unassembled WGS sequence"/>
</dbReference>
<proteinExistence type="predicted"/>
<dbReference type="STRING" id="1206085.SAMN05443575_3079"/>
<dbReference type="CDD" id="cd00093">
    <property type="entry name" value="HTH_XRE"/>
    <property type="match status" value="1"/>
</dbReference>
<dbReference type="InterPro" id="IPR014710">
    <property type="entry name" value="RmlC-like_jellyroll"/>
</dbReference>
<name>A0A1M5PGS7_9ACTN</name>
<dbReference type="Pfam" id="PF13560">
    <property type="entry name" value="HTH_31"/>
    <property type="match status" value="1"/>
</dbReference>
<dbReference type="SUPFAM" id="SSF51182">
    <property type="entry name" value="RmlC-like cupins"/>
    <property type="match status" value="1"/>
</dbReference>
<evidence type="ECO:0000256" key="1">
    <source>
        <dbReference type="ARBA" id="ARBA00023125"/>
    </source>
</evidence>
<keyword evidence="1" id="KW-0238">DNA-binding</keyword>
<gene>
    <name evidence="3" type="ORF">SAMN05443575_3079</name>
</gene>
<dbReference type="EMBL" id="FQVU01000004">
    <property type="protein sequence ID" value="SHH00975.1"/>
    <property type="molecule type" value="Genomic_DNA"/>
</dbReference>
<dbReference type="Pfam" id="PF07883">
    <property type="entry name" value="Cupin_2"/>
    <property type="match status" value="1"/>
</dbReference>
<evidence type="ECO:0000259" key="2">
    <source>
        <dbReference type="PROSITE" id="PS50943"/>
    </source>
</evidence>
<dbReference type="GO" id="GO:0003677">
    <property type="term" value="F:DNA binding"/>
    <property type="evidence" value="ECO:0007669"/>
    <property type="project" value="UniProtKB-KW"/>
</dbReference>
<dbReference type="PANTHER" id="PTHR46797:SF1">
    <property type="entry name" value="METHYLPHOSPHONATE SYNTHASE"/>
    <property type="match status" value="1"/>
</dbReference>
<dbReference type="SUPFAM" id="SSF47413">
    <property type="entry name" value="lambda repressor-like DNA-binding domains"/>
    <property type="match status" value="1"/>
</dbReference>
<dbReference type="Gene3D" id="2.60.120.10">
    <property type="entry name" value="Jelly Rolls"/>
    <property type="match status" value="1"/>
</dbReference>
<dbReference type="PROSITE" id="PS50943">
    <property type="entry name" value="HTH_CROC1"/>
    <property type="match status" value="1"/>
</dbReference>
<feature type="domain" description="HTH cro/C1-type" evidence="2">
    <location>
        <begin position="18"/>
        <end position="72"/>
    </location>
</feature>
<dbReference type="InterPro" id="IPR013096">
    <property type="entry name" value="Cupin_2"/>
</dbReference>
<dbReference type="AlphaFoldDB" id="A0A1M5PGS7"/>
<organism evidence="3 4">
    <name type="scientific">Jatrophihabitans endophyticus</name>
    <dbReference type="NCBI Taxonomy" id="1206085"/>
    <lineage>
        <taxon>Bacteria</taxon>
        <taxon>Bacillati</taxon>
        <taxon>Actinomycetota</taxon>
        <taxon>Actinomycetes</taxon>
        <taxon>Jatrophihabitantales</taxon>
        <taxon>Jatrophihabitantaceae</taxon>
        <taxon>Jatrophihabitans</taxon>
    </lineage>
</organism>
<keyword evidence="4" id="KW-1185">Reference proteome</keyword>
<dbReference type="SMART" id="SM00530">
    <property type="entry name" value="HTH_XRE"/>
    <property type="match status" value="1"/>
</dbReference>
<dbReference type="CDD" id="cd02209">
    <property type="entry name" value="cupin_XRE_C"/>
    <property type="match status" value="1"/>
</dbReference>
<dbReference type="GO" id="GO:0003700">
    <property type="term" value="F:DNA-binding transcription factor activity"/>
    <property type="evidence" value="ECO:0007669"/>
    <property type="project" value="TreeGrafter"/>
</dbReference>
<dbReference type="Gene3D" id="1.10.260.40">
    <property type="entry name" value="lambda repressor-like DNA-binding domains"/>
    <property type="match status" value="1"/>
</dbReference>
<dbReference type="InterPro" id="IPR050807">
    <property type="entry name" value="TransReg_Diox_bact_type"/>
</dbReference>
<protein>
    <submittedName>
        <fullName evidence="3">Transcriptional regulator, XRE family with cupin sensor</fullName>
    </submittedName>
</protein>
<dbReference type="InterPro" id="IPR001387">
    <property type="entry name" value="Cro/C1-type_HTH"/>
</dbReference>
<accession>A0A1M5PGS7</accession>
<dbReference type="InterPro" id="IPR011051">
    <property type="entry name" value="RmlC_Cupin_sf"/>
</dbReference>
<evidence type="ECO:0000313" key="3">
    <source>
        <dbReference type="EMBL" id="SHH00975.1"/>
    </source>
</evidence>
<dbReference type="InterPro" id="IPR010982">
    <property type="entry name" value="Lambda_DNA-bd_dom_sf"/>
</dbReference>
<reference evidence="3 4" key="1">
    <citation type="submission" date="2016-11" db="EMBL/GenBank/DDBJ databases">
        <authorList>
            <person name="Jaros S."/>
            <person name="Januszkiewicz K."/>
            <person name="Wedrychowicz H."/>
        </authorList>
    </citation>
    <scope>NUCLEOTIDE SEQUENCE [LARGE SCALE GENOMIC DNA]</scope>
    <source>
        <strain evidence="3 4">DSM 45627</strain>
    </source>
</reference>
<evidence type="ECO:0000313" key="4">
    <source>
        <dbReference type="Proteomes" id="UP000186132"/>
    </source>
</evidence>
<sequence length="180" mass="18452">MTDTRADASLALRIGARLRALRTGQRLTLATLAGRAGISVSYLSAVEKGVNLPSLQVLAAVTEALGASIPAVLADEGSPHAVVGAVPSDGAGAATVSHPLLQLRNAVIRSVAGDTGDPPVEVAGRDLFLYVLSGRLVVHVDGQDHELRTGDAVDVSRPGLVSWSAAEDTISVWSSCPDQS</sequence>
<dbReference type="GO" id="GO:0005829">
    <property type="term" value="C:cytosol"/>
    <property type="evidence" value="ECO:0007669"/>
    <property type="project" value="TreeGrafter"/>
</dbReference>
<dbReference type="OrthoDB" id="5114244at2"/>